<dbReference type="InterPro" id="IPR003331">
    <property type="entry name" value="UDP_GlcNAc_Epimerase_2_dom"/>
</dbReference>
<sequence>MKVLNVIGTRPQYIKLFPVCRELAGNGYENVIVDTGQHYDETLSQVFLEELDIPGVDYDLDVRSGSHGEQTGRMLAEIEDIVEAESPEAVIVYGDTNSTLAAAIATAKLPPRLTHVESGTRSFNRSMPEELNRVMTDHISDVLYAPTERAVENLANEGITDGVVLTGDVMYDAIQWAREYVAESDDAGVLGDLPIEPGAFVLATVHRPRNTDDGERLRRILTVLDEHPLPVVFPAHPRVRKRITELGLDAELGADFHLIEPVGYLDFVRLLDGAQRVATDSGGAQKEAFMLETPCVTLREETEWDETVECGWNRLVGADPHLIREALSENDERPPRPDPFGDGRAAKRIVAALDDD</sequence>
<dbReference type="OrthoDB" id="7018at2157"/>
<dbReference type="CDD" id="cd03786">
    <property type="entry name" value="GTB_UDP-GlcNAc_2-Epimerase"/>
    <property type="match status" value="1"/>
</dbReference>
<evidence type="ECO:0000313" key="3">
    <source>
        <dbReference type="EMBL" id="KYH25599.1"/>
    </source>
</evidence>
<dbReference type="PANTHER" id="PTHR43174:SF1">
    <property type="entry name" value="UDP-N-ACETYLGLUCOSAMINE 2-EPIMERASE"/>
    <property type="match status" value="1"/>
</dbReference>
<feature type="domain" description="UDP-N-acetylglucosamine 2-epimerase" evidence="2">
    <location>
        <begin position="27"/>
        <end position="353"/>
    </location>
</feature>
<dbReference type="SUPFAM" id="SSF53756">
    <property type="entry name" value="UDP-Glycosyltransferase/glycogen phosphorylase"/>
    <property type="match status" value="1"/>
</dbReference>
<dbReference type="InterPro" id="IPR029767">
    <property type="entry name" value="WecB-like"/>
</dbReference>
<dbReference type="PATRIC" id="fig|1008153.3.peg.2316"/>
<dbReference type="PANTHER" id="PTHR43174">
    <property type="entry name" value="UDP-N-ACETYLGLUCOSAMINE 2-EPIMERASE"/>
    <property type="match status" value="1"/>
</dbReference>
<dbReference type="EMBL" id="LTAZ01000005">
    <property type="protein sequence ID" value="KYH25599.1"/>
    <property type="molecule type" value="Genomic_DNA"/>
</dbReference>
<gene>
    <name evidence="3" type="ORF">HAPAU_22740</name>
</gene>
<evidence type="ECO:0000313" key="4">
    <source>
        <dbReference type="Proteomes" id="UP000075321"/>
    </source>
</evidence>
<feature type="region of interest" description="Disordered" evidence="1">
    <location>
        <begin position="326"/>
        <end position="345"/>
    </location>
</feature>
<dbReference type="Pfam" id="PF02350">
    <property type="entry name" value="Epimerase_2"/>
    <property type="match status" value="1"/>
</dbReference>
<reference evidence="3 4" key="1">
    <citation type="submission" date="2016-02" db="EMBL/GenBank/DDBJ databases">
        <title>Genome sequence of Halalkalicoccus paucihalophilus DSM 24557.</title>
        <authorList>
            <person name="Poehlein A."/>
            <person name="Daniel R."/>
        </authorList>
    </citation>
    <scope>NUCLEOTIDE SEQUENCE [LARGE SCALE GENOMIC DNA]</scope>
    <source>
        <strain evidence="3 4">DSM 24557</strain>
    </source>
</reference>
<protein>
    <recommendedName>
        <fullName evidence="2">UDP-N-acetylglucosamine 2-epimerase domain-containing protein</fullName>
    </recommendedName>
</protein>
<comment type="caution">
    <text evidence="3">The sequence shown here is derived from an EMBL/GenBank/DDBJ whole genome shotgun (WGS) entry which is preliminary data.</text>
</comment>
<evidence type="ECO:0000256" key="1">
    <source>
        <dbReference type="SAM" id="MobiDB-lite"/>
    </source>
</evidence>
<name>A0A151AD88_9EURY</name>
<dbReference type="Proteomes" id="UP000075321">
    <property type="component" value="Unassembled WGS sequence"/>
</dbReference>
<dbReference type="AlphaFoldDB" id="A0A151AD88"/>
<dbReference type="RefSeq" id="WP_066382530.1">
    <property type="nucleotide sequence ID" value="NZ_LTAZ01000005.1"/>
</dbReference>
<evidence type="ECO:0000259" key="2">
    <source>
        <dbReference type="Pfam" id="PF02350"/>
    </source>
</evidence>
<organism evidence="3 4">
    <name type="scientific">Halalkalicoccus paucihalophilus</name>
    <dbReference type="NCBI Taxonomy" id="1008153"/>
    <lineage>
        <taxon>Archaea</taxon>
        <taxon>Methanobacteriati</taxon>
        <taxon>Methanobacteriota</taxon>
        <taxon>Stenosarchaea group</taxon>
        <taxon>Halobacteria</taxon>
        <taxon>Halobacteriales</taxon>
        <taxon>Halococcaceae</taxon>
        <taxon>Halalkalicoccus</taxon>
    </lineage>
</organism>
<keyword evidence="4" id="KW-1185">Reference proteome</keyword>
<proteinExistence type="predicted"/>
<accession>A0A151AD88</accession>
<dbReference type="Gene3D" id="3.40.50.2000">
    <property type="entry name" value="Glycogen Phosphorylase B"/>
    <property type="match status" value="2"/>
</dbReference>
<dbReference type="NCBIfam" id="TIGR00236">
    <property type="entry name" value="wecB"/>
    <property type="match status" value="1"/>
</dbReference>